<evidence type="ECO:0000256" key="1">
    <source>
        <dbReference type="PIRSR" id="PIRSR613078-1"/>
    </source>
</evidence>
<dbReference type="SUPFAM" id="SSF53254">
    <property type="entry name" value="Phosphoglycerate mutase-like"/>
    <property type="match status" value="1"/>
</dbReference>
<protein>
    <submittedName>
        <fullName evidence="3">Probable phosphoglycerate mutase</fullName>
    </submittedName>
</protein>
<dbReference type="InterPro" id="IPR029033">
    <property type="entry name" value="His_PPase_superfam"/>
</dbReference>
<dbReference type="PANTHER" id="PTHR48100">
    <property type="entry name" value="BROAD-SPECIFICITY PHOSPHATASE YOR283W-RELATED"/>
    <property type="match status" value="1"/>
</dbReference>
<evidence type="ECO:0000313" key="3">
    <source>
        <dbReference type="EMBL" id="SFB61888.1"/>
    </source>
</evidence>
<feature type="active site" description="Tele-phosphohistidine intermediate" evidence="1">
    <location>
        <position position="10"/>
    </location>
</feature>
<proteinExistence type="predicted"/>
<dbReference type="GO" id="GO:0101006">
    <property type="term" value="F:protein histidine phosphatase activity"/>
    <property type="evidence" value="ECO:0007669"/>
    <property type="project" value="TreeGrafter"/>
</dbReference>
<dbReference type="AlphaFoldDB" id="A0A1I1CLT7"/>
<dbReference type="RefSeq" id="WP_091678750.1">
    <property type="nucleotide sequence ID" value="NZ_FOKG01000029.1"/>
</dbReference>
<dbReference type="OrthoDB" id="4697614at2"/>
<reference evidence="4" key="1">
    <citation type="submission" date="2016-10" db="EMBL/GenBank/DDBJ databases">
        <authorList>
            <person name="Varghese N."/>
            <person name="Submissions S."/>
        </authorList>
    </citation>
    <scope>NUCLEOTIDE SEQUENCE [LARGE SCALE GENOMIC DNA]</scope>
    <source>
        <strain evidence="4">CGMCC 4.3568</strain>
    </source>
</reference>
<accession>A0A1I1CLT7</accession>
<dbReference type="PANTHER" id="PTHR48100:SF15">
    <property type="entry name" value="SEDOHEPTULOSE 1,7-BISPHOSPHATASE"/>
    <property type="match status" value="1"/>
</dbReference>
<feature type="binding site" evidence="2">
    <location>
        <begin position="22"/>
        <end position="23"/>
    </location>
    <ligand>
        <name>substrate</name>
    </ligand>
</feature>
<dbReference type="Gene3D" id="3.40.50.1240">
    <property type="entry name" value="Phosphoglycerate mutase-like"/>
    <property type="match status" value="1"/>
</dbReference>
<gene>
    <name evidence="3" type="ORF">SAMN05216266_12926</name>
</gene>
<dbReference type="CDD" id="cd07067">
    <property type="entry name" value="HP_PGM_like"/>
    <property type="match status" value="1"/>
</dbReference>
<evidence type="ECO:0000313" key="4">
    <source>
        <dbReference type="Proteomes" id="UP000243799"/>
    </source>
</evidence>
<dbReference type="Proteomes" id="UP000243799">
    <property type="component" value="Unassembled WGS sequence"/>
</dbReference>
<feature type="active site" description="Proton donor/acceptor" evidence="1">
    <location>
        <position position="83"/>
    </location>
</feature>
<sequence>MENRLYLIRHGQTEWSANGRHTGRTDLPLTADGEQQAIAAGEALRALRGDAEGVVLSSPRRRALRTAELAGLDVADITEDLAEWDYGDYEGITTEEIRRTVPGWTVWSHPSPGGETAAQVSARADLALEHARAALRRTDVILVGHGHFGRVLVARWLGLEANAGVHFRLDPAGVTVLGHERGVPQIRQLNVLPS</sequence>
<evidence type="ECO:0000256" key="2">
    <source>
        <dbReference type="PIRSR" id="PIRSR613078-2"/>
    </source>
</evidence>
<feature type="binding site" evidence="2">
    <location>
        <begin position="83"/>
        <end position="86"/>
    </location>
    <ligand>
        <name>substrate</name>
    </ligand>
</feature>
<dbReference type="GO" id="GO:0070297">
    <property type="term" value="P:regulation of phosphorelay signal transduction system"/>
    <property type="evidence" value="ECO:0007669"/>
    <property type="project" value="TreeGrafter"/>
</dbReference>
<dbReference type="EMBL" id="FOKG01000029">
    <property type="protein sequence ID" value="SFB61888.1"/>
    <property type="molecule type" value="Genomic_DNA"/>
</dbReference>
<keyword evidence="4" id="KW-1185">Reference proteome</keyword>
<dbReference type="NCBIfam" id="NF009993">
    <property type="entry name" value="PRK13462.1"/>
    <property type="match status" value="1"/>
</dbReference>
<dbReference type="SMART" id="SM00855">
    <property type="entry name" value="PGAM"/>
    <property type="match status" value="1"/>
</dbReference>
<name>A0A1I1CLT7_9PSEU</name>
<dbReference type="STRING" id="490629.SAMN05216266_12926"/>
<organism evidence="3 4">
    <name type="scientific">Amycolatopsis marina</name>
    <dbReference type="NCBI Taxonomy" id="490629"/>
    <lineage>
        <taxon>Bacteria</taxon>
        <taxon>Bacillati</taxon>
        <taxon>Actinomycetota</taxon>
        <taxon>Actinomycetes</taxon>
        <taxon>Pseudonocardiales</taxon>
        <taxon>Pseudonocardiaceae</taxon>
        <taxon>Amycolatopsis</taxon>
    </lineage>
</organism>
<dbReference type="Pfam" id="PF00300">
    <property type="entry name" value="His_Phos_1"/>
    <property type="match status" value="1"/>
</dbReference>
<dbReference type="InterPro" id="IPR013078">
    <property type="entry name" value="His_Pase_superF_clade-1"/>
</dbReference>
<dbReference type="InterPro" id="IPR050275">
    <property type="entry name" value="PGM_Phosphatase"/>
</dbReference>
<feature type="binding site" evidence="2">
    <location>
        <position position="62"/>
    </location>
    <ligand>
        <name>substrate</name>
    </ligand>
</feature>